<dbReference type="STRING" id="1335309.GA0116948_11385"/>
<protein>
    <submittedName>
        <fullName evidence="2">Uncharacterized protein</fullName>
    </submittedName>
</protein>
<keyword evidence="1" id="KW-0472">Membrane</keyword>
<feature type="transmembrane region" description="Helical" evidence="1">
    <location>
        <begin position="82"/>
        <end position="100"/>
    </location>
</feature>
<evidence type="ECO:0000313" key="3">
    <source>
        <dbReference type="Proteomes" id="UP000242818"/>
    </source>
</evidence>
<proteinExistence type="predicted"/>
<feature type="transmembrane region" description="Helical" evidence="1">
    <location>
        <begin position="148"/>
        <end position="168"/>
    </location>
</feature>
<dbReference type="RefSeq" id="WP_123891850.1">
    <property type="nucleotide sequence ID" value="NZ_FMAR01000013.1"/>
</dbReference>
<keyword evidence="1" id="KW-0812">Transmembrane</keyword>
<feature type="transmembrane region" description="Helical" evidence="1">
    <location>
        <begin position="51"/>
        <end position="70"/>
    </location>
</feature>
<reference evidence="2 3" key="1">
    <citation type="submission" date="2016-08" db="EMBL/GenBank/DDBJ databases">
        <authorList>
            <person name="Seilhamer J.J."/>
        </authorList>
    </citation>
    <scope>NUCLEOTIDE SEQUENCE [LARGE SCALE GENOMIC DNA]</scope>
    <source>
        <strain evidence="2 3">A37T2</strain>
    </source>
</reference>
<dbReference type="OrthoDB" id="671105at2"/>
<keyword evidence="3" id="KW-1185">Reference proteome</keyword>
<feature type="transmembrane region" description="Helical" evidence="1">
    <location>
        <begin position="180"/>
        <end position="202"/>
    </location>
</feature>
<sequence length="212" mass="24568">MLGIECLLLVPFILKFKKLEEAGRWVFAYLVSSIVFASGTTQISMIWGNNMWFFALMYMVQFVILSVFYATVIKSKIMRTAIWWMMLPVFIIFLLDLFRLEGILHYNSIFASARNFVLIVYGVIFFLQLLRDETLIKQSIFINTLPDFWFNAGFFIYLCSTMLKNLSYNYFSIHSISTTGYILSLSFVAGIIQLILIFIGLLKVKTTTNGYS</sequence>
<name>A0A1C4FEF2_9BACT</name>
<accession>A0A1C4FEF2</accession>
<evidence type="ECO:0000256" key="1">
    <source>
        <dbReference type="SAM" id="Phobius"/>
    </source>
</evidence>
<dbReference type="Proteomes" id="UP000242818">
    <property type="component" value="Unassembled WGS sequence"/>
</dbReference>
<keyword evidence="1" id="KW-1133">Transmembrane helix</keyword>
<feature type="transmembrane region" description="Helical" evidence="1">
    <location>
        <begin position="25"/>
        <end position="45"/>
    </location>
</feature>
<gene>
    <name evidence="2" type="ORF">GA0116948_11385</name>
</gene>
<dbReference type="AlphaFoldDB" id="A0A1C4FEF2"/>
<feature type="transmembrane region" description="Helical" evidence="1">
    <location>
        <begin position="106"/>
        <end position="127"/>
    </location>
</feature>
<dbReference type="EMBL" id="FMAR01000013">
    <property type="protein sequence ID" value="SCC53881.1"/>
    <property type="molecule type" value="Genomic_DNA"/>
</dbReference>
<organism evidence="2 3">
    <name type="scientific">Chitinophaga costaii</name>
    <dbReference type="NCBI Taxonomy" id="1335309"/>
    <lineage>
        <taxon>Bacteria</taxon>
        <taxon>Pseudomonadati</taxon>
        <taxon>Bacteroidota</taxon>
        <taxon>Chitinophagia</taxon>
        <taxon>Chitinophagales</taxon>
        <taxon>Chitinophagaceae</taxon>
        <taxon>Chitinophaga</taxon>
    </lineage>
</organism>
<evidence type="ECO:0000313" key="2">
    <source>
        <dbReference type="EMBL" id="SCC53881.1"/>
    </source>
</evidence>